<dbReference type="InterPro" id="IPR009051">
    <property type="entry name" value="Helical_ferredxn"/>
</dbReference>
<evidence type="ECO:0000313" key="5">
    <source>
        <dbReference type="EMBL" id="SPF56287.1"/>
    </source>
</evidence>
<dbReference type="PROSITE" id="PS00198">
    <property type="entry name" value="4FE4S_FER_1"/>
    <property type="match status" value="1"/>
</dbReference>
<organism evidence="5 6">
    <name type="scientific">Candidatus Desulfosporosinus infrequens</name>
    <dbReference type="NCBI Taxonomy" id="2043169"/>
    <lineage>
        <taxon>Bacteria</taxon>
        <taxon>Bacillati</taxon>
        <taxon>Bacillota</taxon>
        <taxon>Clostridia</taxon>
        <taxon>Eubacteriales</taxon>
        <taxon>Desulfitobacteriaceae</taxon>
        <taxon>Desulfosporosinus</taxon>
    </lineage>
</organism>
<evidence type="ECO:0000256" key="2">
    <source>
        <dbReference type="ARBA" id="ARBA00023004"/>
    </source>
</evidence>
<dbReference type="GO" id="GO:0046872">
    <property type="term" value="F:metal ion binding"/>
    <property type="evidence" value="ECO:0007669"/>
    <property type="project" value="UniProtKB-KW"/>
</dbReference>
<dbReference type="InterPro" id="IPR017896">
    <property type="entry name" value="4Fe4S_Fe-S-bd"/>
</dbReference>
<accession>A0A2U3LWG4</accession>
<evidence type="ECO:0000256" key="1">
    <source>
        <dbReference type="ARBA" id="ARBA00022723"/>
    </source>
</evidence>
<proteinExistence type="predicted"/>
<name>A0A2U3LWG4_9FIRM</name>
<dbReference type="SUPFAM" id="SSF46548">
    <property type="entry name" value="alpha-helical ferredoxin"/>
    <property type="match status" value="1"/>
</dbReference>
<keyword evidence="1" id="KW-0479">Metal-binding</keyword>
<keyword evidence="3" id="KW-0411">Iron-sulfur</keyword>
<feature type="domain" description="4Fe-4S ferredoxin-type" evidence="4">
    <location>
        <begin position="247"/>
        <end position="278"/>
    </location>
</feature>
<protein>
    <submittedName>
        <fullName evidence="5">Putative flavin oxidoreductase, subunit FlxC</fullName>
    </submittedName>
</protein>
<reference evidence="6" key="1">
    <citation type="submission" date="2018-02" db="EMBL/GenBank/DDBJ databases">
        <authorList>
            <person name="Hausmann B."/>
        </authorList>
    </citation>
    <scope>NUCLEOTIDE SEQUENCE [LARGE SCALE GENOMIC DNA]</scope>
    <source>
        <strain evidence="6">Peat soil MAG SbF1</strain>
    </source>
</reference>
<dbReference type="GO" id="GO:0051536">
    <property type="term" value="F:iron-sulfur cluster binding"/>
    <property type="evidence" value="ECO:0007669"/>
    <property type="project" value="UniProtKB-KW"/>
</dbReference>
<dbReference type="Gene3D" id="1.10.1060.10">
    <property type="entry name" value="Alpha-helical ferredoxin"/>
    <property type="match status" value="1"/>
</dbReference>
<dbReference type="PROSITE" id="PS51379">
    <property type="entry name" value="4FE4S_FER_2"/>
    <property type="match status" value="1"/>
</dbReference>
<dbReference type="AlphaFoldDB" id="A0A2U3LWG4"/>
<sequence>MNSIIEDIRATARQLLTDGKVDVVIGYEKGSLPLSATPCFVRSPQDTDKLIWDETCENNLAAFSTLTQGKKAIIAKGCDSRALVVLLQENQLVRDDLYIIGVSCQGVINKKKIEAETGEILEASINPGKITVKGMECDKEFTFAELKDASCQTCRYPNPVLEDIHIGGLIEVAQQAAVFADVTEMENKTDAERQAYFKEQMSKCIRCYACRNACPLCYCKECFVDCNSPKWLTGGVDSAENLFFQAGRVLHLAGRCVECGACSRACPQDVDIRALNRKMSKDVFNMYHHESGISVEGSGALNEYSADDPEAFLVKE</sequence>
<evidence type="ECO:0000256" key="3">
    <source>
        <dbReference type="ARBA" id="ARBA00023014"/>
    </source>
</evidence>
<dbReference type="Proteomes" id="UP000238916">
    <property type="component" value="Unassembled WGS sequence"/>
</dbReference>
<dbReference type="OrthoDB" id="9773828at2"/>
<evidence type="ECO:0000313" key="6">
    <source>
        <dbReference type="Proteomes" id="UP000238916"/>
    </source>
</evidence>
<dbReference type="InterPro" id="IPR017900">
    <property type="entry name" value="4Fe4S_Fe_S_CS"/>
</dbReference>
<keyword evidence="2" id="KW-0408">Iron</keyword>
<dbReference type="EMBL" id="OMOF01000889">
    <property type="protein sequence ID" value="SPF56287.1"/>
    <property type="molecule type" value="Genomic_DNA"/>
</dbReference>
<gene>
    <name evidence="5" type="primary">flxC</name>
    <name evidence="5" type="ORF">SBF1_90015</name>
</gene>
<evidence type="ECO:0000259" key="4">
    <source>
        <dbReference type="PROSITE" id="PS51379"/>
    </source>
</evidence>